<protein>
    <submittedName>
        <fullName evidence="3">GntR family transcriptional regulator</fullName>
    </submittedName>
</protein>
<dbReference type="Proteomes" id="UP000248764">
    <property type="component" value="Unassembled WGS sequence"/>
</dbReference>
<dbReference type="PANTHER" id="PTHR46577">
    <property type="entry name" value="HTH-TYPE TRANSCRIPTIONAL REGULATORY PROTEIN GABR"/>
    <property type="match status" value="1"/>
</dbReference>
<dbReference type="InterPro" id="IPR015421">
    <property type="entry name" value="PyrdxlP-dep_Trfase_major"/>
</dbReference>
<reference evidence="3 4" key="1">
    <citation type="submission" date="2018-01" db="EMBL/GenBank/DDBJ databases">
        <title>Draft genome sequence of Jiangella sp. GTF31.</title>
        <authorList>
            <person name="Sahin N."/>
            <person name="Ay H."/>
            <person name="Saygin H."/>
        </authorList>
    </citation>
    <scope>NUCLEOTIDE SEQUENCE [LARGE SCALE GENOMIC DNA]</scope>
    <source>
        <strain evidence="3 4">GTF31</strain>
    </source>
</reference>
<dbReference type="InterPro" id="IPR004839">
    <property type="entry name" value="Aminotransferase_I/II_large"/>
</dbReference>
<evidence type="ECO:0000256" key="1">
    <source>
        <dbReference type="SAM" id="MobiDB-lite"/>
    </source>
</evidence>
<dbReference type="SUPFAM" id="SSF53383">
    <property type="entry name" value="PLP-dependent transferases"/>
    <property type="match status" value="1"/>
</dbReference>
<dbReference type="Gene3D" id="3.40.640.10">
    <property type="entry name" value="Type I PLP-dependent aspartate aminotransferase-like (Major domain)"/>
    <property type="match status" value="1"/>
</dbReference>
<sequence>AADGVRPRPGWVRPAWPRTAGHRPPSPPARYDFQVGVPDVRLFPYDTWRRLVAAAWRAGREPGDHADPAGHPDLRAAIARYVAYARSVRAAASDVVVTSGAQQAFDLVARVLVGPGDVVAVEEPGYPPARDAFVAHGARVVGVPVDAGGLEVSRLPPRARLVYVTPSHQFPLGTAMSLPRRLELLAWADANDAAIVEDDYDAEYRFADRPLEPLHGLGSG</sequence>
<feature type="non-terminal residue" evidence="3">
    <location>
        <position position="1"/>
    </location>
</feature>
<name>A0A2W2BTU4_9ACTN</name>
<keyword evidence="4" id="KW-1185">Reference proteome</keyword>
<accession>A0A2W2BTU4</accession>
<dbReference type="GO" id="GO:0030170">
    <property type="term" value="F:pyridoxal phosphate binding"/>
    <property type="evidence" value="ECO:0007669"/>
    <property type="project" value="InterPro"/>
</dbReference>
<dbReference type="Pfam" id="PF00155">
    <property type="entry name" value="Aminotran_1_2"/>
    <property type="match status" value="1"/>
</dbReference>
<dbReference type="RefSeq" id="WP_146605391.1">
    <property type="nucleotide sequence ID" value="NZ_POTW01000204.1"/>
</dbReference>
<feature type="non-terminal residue" evidence="3">
    <location>
        <position position="220"/>
    </location>
</feature>
<feature type="domain" description="Aminotransferase class I/classII large" evidence="2">
    <location>
        <begin position="66"/>
        <end position="198"/>
    </location>
</feature>
<comment type="caution">
    <text evidence="3">The sequence shown here is derived from an EMBL/GenBank/DDBJ whole genome shotgun (WGS) entry which is preliminary data.</text>
</comment>
<evidence type="ECO:0000313" key="3">
    <source>
        <dbReference type="EMBL" id="PZF79087.1"/>
    </source>
</evidence>
<dbReference type="InterPro" id="IPR015424">
    <property type="entry name" value="PyrdxlP-dep_Trfase"/>
</dbReference>
<evidence type="ECO:0000259" key="2">
    <source>
        <dbReference type="Pfam" id="PF00155"/>
    </source>
</evidence>
<dbReference type="CDD" id="cd00609">
    <property type="entry name" value="AAT_like"/>
    <property type="match status" value="1"/>
</dbReference>
<gene>
    <name evidence="3" type="ORF">C1I92_32960</name>
</gene>
<proteinExistence type="predicted"/>
<dbReference type="InterPro" id="IPR051446">
    <property type="entry name" value="HTH_trans_reg/aminotransferase"/>
</dbReference>
<organism evidence="3 4">
    <name type="scientific">Jiangella anatolica</name>
    <dbReference type="NCBI Taxonomy" id="2670374"/>
    <lineage>
        <taxon>Bacteria</taxon>
        <taxon>Bacillati</taxon>
        <taxon>Actinomycetota</taxon>
        <taxon>Actinomycetes</taxon>
        <taxon>Jiangellales</taxon>
        <taxon>Jiangellaceae</taxon>
        <taxon>Jiangella</taxon>
    </lineage>
</organism>
<feature type="region of interest" description="Disordered" evidence="1">
    <location>
        <begin position="1"/>
        <end position="30"/>
    </location>
</feature>
<dbReference type="PANTHER" id="PTHR46577:SF1">
    <property type="entry name" value="HTH-TYPE TRANSCRIPTIONAL REGULATORY PROTEIN GABR"/>
    <property type="match status" value="1"/>
</dbReference>
<dbReference type="EMBL" id="POTW01000204">
    <property type="protein sequence ID" value="PZF79087.1"/>
    <property type="molecule type" value="Genomic_DNA"/>
</dbReference>
<dbReference type="AlphaFoldDB" id="A0A2W2BTU4"/>
<evidence type="ECO:0000313" key="4">
    <source>
        <dbReference type="Proteomes" id="UP000248764"/>
    </source>
</evidence>